<accession>A0A9D4HTL7</accession>
<comment type="caution">
    <text evidence="1">The sequence shown here is derived from an EMBL/GenBank/DDBJ whole genome shotgun (WGS) entry which is preliminary data.</text>
</comment>
<keyword evidence="2" id="KW-1185">Reference proteome</keyword>
<evidence type="ECO:0000313" key="1">
    <source>
        <dbReference type="EMBL" id="KAH3730450.1"/>
    </source>
</evidence>
<reference evidence="1" key="2">
    <citation type="submission" date="2020-11" db="EMBL/GenBank/DDBJ databases">
        <authorList>
            <person name="McCartney M.A."/>
            <person name="Auch B."/>
            <person name="Kono T."/>
            <person name="Mallez S."/>
            <person name="Becker A."/>
            <person name="Gohl D.M."/>
            <person name="Silverstein K.A.T."/>
            <person name="Koren S."/>
            <person name="Bechman K.B."/>
            <person name="Herman A."/>
            <person name="Abrahante J.E."/>
            <person name="Garbe J."/>
        </authorList>
    </citation>
    <scope>NUCLEOTIDE SEQUENCE</scope>
    <source>
        <strain evidence="1">Duluth1</strain>
        <tissue evidence="1">Whole animal</tissue>
    </source>
</reference>
<dbReference type="EMBL" id="JAIWYP010000012">
    <property type="protein sequence ID" value="KAH3730450.1"/>
    <property type="molecule type" value="Genomic_DNA"/>
</dbReference>
<reference evidence="1" key="1">
    <citation type="journal article" date="2019" name="bioRxiv">
        <title>The Genome of the Zebra Mussel, Dreissena polymorpha: A Resource for Invasive Species Research.</title>
        <authorList>
            <person name="McCartney M.A."/>
            <person name="Auch B."/>
            <person name="Kono T."/>
            <person name="Mallez S."/>
            <person name="Zhang Y."/>
            <person name="Obille A."/>
            <person name="Becker A."/>
            <person name="Abrahante J.E."/>
            <person name="Garbe J."/>
            <person name="Badalamenti J.P."/>
            <person name="Herman A."/>
            <person name="Mangelson H."/>
            <person name="Liachko I."/>
            <person name="Sullivan S."/>
            <person name="Sone E.D."/>
            <person name="Koren S."/>
            <person name="Silverstein K.A.T."/>
            <person name="Beckman K.B."/>
            <person name="Gohl D.M."/>
        </authorList>
    </citation>
    <scope>NUCLEOTIDE SEQUENCE</scope>
    <source>
        <strain evidence="1">Duluth1</strain>
        <tissue evidence="1">Whole animal</tissue>
    </source>
</reference>
<gene>
    <name evidence="1" type="ORF">DPMN_056438</name>
</gene>
<dbReference type="AlphaFoldDB" id="A0A9D4HTL7"/>
<evidence type="ECO:0000313" key="2">
    <source>
        <dbReference type="Proteomes" id="UP000828390"/>
    </source>
</evidence>
<name>A0A9D4HTL7_DREPO</name>
<dbReference type="Proteomes" id="UP000828390">
    <property type="component" value="Unassembled WGS sequence"/>
</dbReference>
<organism evidence="1 2">
    <name type="scientific">Dreissena polymorpha</name>
    <name type="common">Zebra mussel</name>
    <name type="synonym">Mytilus polymorpha</name>
    <dbReference type="NCBI Taxonomy" id="45954"/>
    <lineage>
        <taxon>Eukaryota</taxon>
        <taxon>Metazoa</taxon>
        <taxon>Spiralia</taxon>
        <taxon>Lophotrochozoa</taxon>
        <taxon>Mollusca</taxon>
        <taxon>Bivalvia</taxon>
        <taxon>Autobranchia</taxon>
        <taxon>Heteroconchia</taxon>
        <taxon>Euheterodonta</taxon>
        <taxon>Imparidentia</taxon>
        <taxon>Neoheterodontei</taxon>
        <taxon>Myida</taxon>
        <taxon>Dreissenoidea</taxon>
        <taxon>Dreissenidae</taxon>
        <taxon>Dreissena</taxon>
    </lineage>
</organism>
<protein>
    <submittedName>
        <fullName evidence="1">Uncharacterized protein</fullName>
    </submittedName>
</protein>
<proteinExistence type="predicted"/>
<sequence>MGNMERYISRTAEGLAYVARNLCLFESQMALRLHVVERFSEDAAKLLVDADVTNVFLSEMELDLSSLAIGVLPYALFKPAYITGVLDRWSEKL</sequence>